<protein>
    <submittedName>
        <fullName evidence="1">Uncharacterized protein</fullName>
    </submittedName>
</protein>
<dbReference type="EMBL" id="JANBUH010000995">
    <property type="protein sequence ID" value="KAJ2748693.1"/>
    <property type="molecule type" value="Genomic_DNA"/>
</dbReference>
<organism evidence="1 2">
    <name type="scientific">Coemansia pectinata</name>
    <dbReference type="NCBI Taxonomy" id="1052879"/>
    <lineage>
        <taxon>Eukaryota</taxon>
        <taxon>Fungi</taxon>
        <taxon>Fungi incertae sedis</taxon>
        <taxon>Zoopagomycota</taxon>
        <taxon>Kickxellomycotina</taxon>
        <taxon>Kickxellomycetes</taxon>
        <taxon>Kickxellales</taxon>
        <taxon>Kickxellaceae</taxon>
        <taxon>Coemansia</taxon>
    </lineage>
</organism>
<reference evidence="1" key="1">
    <citation type="submission" date="2022-07" db="EMBL/GenBank/DDBJ databases">
        <title>Phylogenomic reconstructions and comparative analyses of Kickxellomycotina fungi.</title>
        <authorList>
            <person name="Reynolds N.K."/>
            <person name="Stajich J.E."/>
            <person name="Barry K."/>
            <person name="Grigoriev I.V."/>
            <person name="Crous P."/>
            <person name="Smith M.E."/>
        </authorList>
    </citation>
    <scope>NUCLEOTIDE SEQUENCE</scope>
    <source>
        <strain evidence="1">BCRC 34297</strain>
    </source>
</reference>
<comment type="caution">
    <text evidence="1">The sequence shown here is derived from an EMBL/GenBank/DDBJ whole genome shotgun (WGS) entry which is preliminary data.</text>
</comment>
<sequence length="135" mass="15062">MLIVGITHFGGNLNWVIGMYKAFIRPTMGYALEICIPNASLVRVLERCQGDILRAMLGVPKSTYIRRRQLDSDDKHILSCLFDMERVAQMKSSRLIPPLCQGAYCVSPPHLFTTAISKEKQTCMQALVSANKSAT</sequence>
<keyword evidence="2" id="KW-1185">Reference proteome</keyword>
<dbReference type="OrthoDB" id="5514950at2759"/>
<accession>A0A9W8GT80</accession>
<dbReference type="Proteomes" id="UP001140011">
    <property type="component" value="Unassembled WGS sequence"/>
</dbReference>
<proteinExistence type="predicted"/>
<evidence type="ECO:0000313" key="2">
    <source>
        <dbReference type="Proteomes" id="UP001140011"/>
    </source>
</evidence>
<gene>
    <name evidence="1" type="ORF">GGI19_006006</name>
</gene>
<evidence type="ECO:0000313" key="1">
    <source>
        <dbReference type="EMBL" id="KAJ2748693.1"/>
    </source>
</evidence>
<name>A0A9W8GT80_9FUNG</name>
<dbReference type="AlphaFoldDB" id="A0A9W8GT80"/>